<dbReference type="PANTHER" id="PTHR23090:SF9">
    <property type="entry name" value="GLUTAMINE-DEPENDENT NAD(+) SYNTHETASE"/>
    <property type="match status" value="1"/>
</dbReference>
<comment type="caution">
    <text evidence="9">The sequence shown here is derived from an EMBL/GenBank/DDBJ whole genome shotgun (WGS) entry which is preliminary data.</text>
</comment>
<dbReference type="CDD" id="cd00553">
    <property type="entry name" value="NAD_synthase"/>
    <property type="match status" value="1"/>
</dbReference>
<dbReference type="SUPFAM" id="SSF52402">
    <property type="entry name" value="Adenine nucleotide alpha hydrolases-like"/>
    <property type="match status" value="1"/>
</dbReference>
<dbReference type="GO" id="GO:0005524">
    <property type="term" value="F:ATP binding"/>
    <property type="evidence" value="ECO:0007669"/>
    <property type="project" value="UniProtKB-KW"/>
</dbReference>
<dbReference type="InterPro" id="IPR003694">
    <property type="entry name" value="NAD_synthase"/>
</dbReference>
<dbReference type="InterPro" id="IPR022310">
    <property type="entry name" value="NAD/GMP_synthase"/>
</dbReference>
<dbReference type="Gene3D" id="3.40.50.620">
    <property type="entry name" value="HUPs"/>
    <property type="match status" value="1"/>
</dbReference>
<evidence type="ECO:0000256" key="3">
    <source>
        <dbReference type="ARBA" id="ARBA00012743"/>
    </source>
</evidence>
<keyword evidence="7" id="KW-0520">NAD</keyword>
<accession>A0A0F9MSQ8</accession>
<evidence type="ECO:0000313" key="9">
    <source>
        <dbReference type="EMBL" id="KKM79735.1"/>
    </source>
</evidence>
<dbReference type="EC" id="6.3.5.1" evidence="3"/>
<dbReference type="PROSITE" id="PS50263">
    <property type="entry name" value="CN_HYDROLASE"/>
    <property type="match status" value="1"/>
</dbReference>
<dbReference type="HAMAP" id="MF_02090">
    <property type="entry name" value="NadE_glutamine_dep"/>
    <property type="match status" value="1"/>
</dbReference>
<dbReference type="NCBIfam" id="TIGR00552">
    <property type="entry name" value="nadE"/>
    <property type="match status" value="1"/>
</dbReference>
<evidence type="ECO:0000259" key="8">
    <source>
        <dbReference type="PROSITE" id="PS50263"/>
    </source>
</evidence>
<dbReference type="UniPathway" id="UPA00253">
    <property type="reaction ID" value="UER00334"/>
</dbReference>
<keyword evidence="5" id="KW-0547">Nucleotide-binding</keyword>
<dbReference type="GO" id="GO:0005737">
    <property type="term" value="C:cytoplasm"/>
    <property type="evidence" value="ECO:0007669"/>
    <property type="project" value="InterPro"/>
</dbReference>
<evidence type="ECO:0000256" key="7">
    <source>
        <dbReference type="ARBA" id="ARBA00023027"/>
    </source>
</evidence>
<gene>
    <name evidence="9" type="ORF">LCGC14_1346960</name>
</gene>
<dbReference type="Pfam" id="PF02540">
    <property type="entry name" value="NAD_synthase"/>
    <property type="match status" value="1"/>
</dbReference>
<reference evidence="9" key="1">
    <citation type="journal article" date="2015" name="Nature">
        <title>Complex archaea that bridge the gap between prokaryotes and eukaryotes.</title>
        <authorList>
            <person name="Spang A."/>
            <person name="Saw J.H."/>
            <person name="Jorgensen S.L."/>
            <person name="Zaremba-Niedzwiedzka K."/>
            <person name="Martijn J."/>
            <person name="Lind A.E."/>
            <person name="van Eijk R."/>
            <person name="Schleper C."/>
            <person name="Guy L."/>
            <person name="Ettema T.J."/>
        </authorList>
    </citation>
    <scope>NUCLEOTIDE SEQUENCE</scope>
</reference>
<feature type="domain" description="CN hydrolase" evidence="8">
    <location>
        <begin position="1"/>
        <end position="237"/>
    </location>
</feature>
<keyword evidence="6" id="KW-0067">ATP-binding</keyword>
<evidence type="ECO:0000256" key="6">
    <source>
        <dbReference type="ARBA" id="ARBA00022840"/>
    </source>
</evidence>
<dbReference type="AlphaFoldDB" id="A0A0F9MSQ8"/>
<dbReference type="EMBL" id="LAZR01008294">
    <property type="protein sequence ID" value="KKM79735.1"/>
    <property type="molecule type" value="Genomic_DNA"/>
</dbReference>
<comment type="pathway">
    <text evidence="1">Cofactor biosynthesis; NAD(+) biosynthesis; NAD(+) from deamido-NAD(+) (L-Gln route): step 1/1.</text>
</comment>
<dbReference type="InterPro" id="IPR003010">
    <property type="entry name" value="C-N_Hydrolase"/>
</dbReference>
<dbReference type="Pfam" id="PF00795">
    <property type="entry name" value="CN_hydrolase"/>
    <property type="match status" value="1"/>
</dbReference>
<comment type="similarity">
    <text evidence="2">In the C-terminal section; belongs to the NAD synthetase family.</text>
</comment>
<dbReference type="GO" id="GO:0004359">
    <property type="term" value="F:glutaminase activity"/>
    <property type="evidence" value="ECO:0007669"/>
    <property type="project" value="InterPro"/>
</dbReference>
<dbReference type="InterPro" id="IPR014445">
    <property type="entry name" value="Gln-dep_NAD_synthase"/>
</dbReference>
<evidence type="ECO:0000256" key="5">
    <source>
        <dbReference type="ARBA" id="ARBA00022741"/>
    </source>
</evidence>
<protein>
    <recommendedName>
        <fullName evidence="3">NAD(+) synthase (glutamine-hydrolyzing)</fullName>
        <ecNumber evidence="3">6.3.5.1</ecNumber>
    </recommendedName>
</protein>
<dbReference type="GO" id="GO:0009435">
    <property type="term" value="P:NAD+ biosynthetic process"/>
    <property type="evidence" value="ECO:0007669"/>
    <property type="project" value="UniProtKB-UniPathway"/>
</dbReference>
<dbReference type="CDD" id="cd07570">
    <property type="entry name" value="GAT_Gln-NAD-synth"/>
    <property type="match status" value="1"/>
</dbReference>
<dbReference type="GO" id="GO:0003952">
    <property type="term" value="F:NAD+ synthase (glutamine-hydrolyzing) activity"/>
    <property type="evidence" value="ECO:0007669"/>
    <property type="project" value="UniProtKB-EC"/>
</dbReference>
<dbReference type="InterPro" id="IPR014729">
    <property type="entry name" value="Rossmann-like_a/b/a_fold"/>
</dbReference>
<dbReference type="NCBIfam" id="NF010588">
    <property type="entry name" value="PRK13981.1"/>
    <property type="match status" value="1"/>
</dbReference>
<evidence type="ECO:0000256" key="4">
    <source>
        <dbReference type="ARBA" id="ARBA00022598"/>
    </source>
</evidence>
<dbReference type="Gene3D" id="3.60.110.10">
    <property type="entry name" value="Carbon-nitrogen hydrolase"/>
    <property type="match status" value="1"/>
</dbReference>
<name>A0A0F9MSQ8_9ZZZZ</name>
<organism evidence="9">
    <name type="scientific">marine sediment metagenome</name>
    <dbReference type="NCBI Taxonomy" id="412755"/>
    <lineage>
        <taxon>unclassified sequences</taxon>
        <taxon>metagenomes</taxon>
        <taxon>ecological metagenomes</taxon>
    </lineage>
</organism>
<dbReference type="PIRSF" id="PIRSF006630">
    <property type="entry name" value="NADS_GAT"/>
    <property type="match status" value="1"/>
</dbReference>
<dbReference type="PANTHER" id="PTHR23090">
    <property type="entry name" value="NH 3 /GLUTAMINE-DEPENDENT NAD + SYNTHETASE"/>
    <property type="match status" value="1"/>
</dbReference>
<keyword evidence="4" id="KW-0436">Ligase</keyword>
<dbReference type="SUPFAM" id="SSF56317">
    <property type="entry name" value="Carbon-nitrogen hydrolase"/>
    <property type="match status" value="1"/>
</dbReference>
<proteinExistence type="inferred from homology"/>
<dbReference type="InterPro" id="IPR036526">
    <property type="entry name" value="C-N_Hydrolase_sf"/>
</dbReference>
<dbReference type="FunFam" id="3.40.50.620:FF:000106">
    <property type="entry name" value="Glutamine-dependent NAD(+) synthetase"/>
    <property type="match status" value="1"/>
</dbReference>
<evidence type="ECO:0000256" key="1">
    <source>
        <dbReference type="ARBA" id="ARBA00005188"/>
    </source>
</evidence>
<sequence>MAQINTFVGDLEFNRERIVSFIDAAEELQADIVSFPELAVTGYPPEDLVYKPQFVEDNRKELNKIAELYPDIAVAVGFVDKVKDKLYNAAAVLHEGKVQAVYHKQHLPNYGVFDERRYFEPGTGCFVFELNGVGVAVNICEDIWFSEPTSNLVKHGGAELIINVNSSPYSLDKFEERQENLAKRSKENKVYIAYNNLVGGQDELVFDGGAMIFNPEGELTAVGKRFEEDLVVKDIEFSDEKRKPEQVKDKEITCEFVIATTKKDKPDLTEVEIKTLGRDEEVYEALVLGVKDYVHKNQFRKALVSLSGGVDSALSLTIAADALGSENLIALYQPSAYSSKESEEDAFELAKNLGVKIEELSIMGLYEDYLKLLEPFFKGAKMSEAEENIQARIRGNIAMAFSNKFGYIVLSTGNKSELSIGYATLYGDMAGGFAVLKDVYKTEVYHLAEYRNSVADVIPKRIITKPPSAELRPDQKDQDTLPDYETLDAILKLYIEEFKTAKEIIDGDFENEVVYKTVHMVDANEYKRRQAPPGIKITPRAFGRDRRMPITQGYIKK</sequence>
<evidence type="ECO:0000256" key="2">
    <source>
        <dbReference type="ARBA" id="ARBA00007145"/>
    </source>
</evidence>